<dbReference type="GO" id="GO:0061630">
    <property type="term" value="F:ubiquitin protein ligase activity"/>
    <property type="evidence" value="ECO:0007669"/>
    <property type="project" value="TreeGrafter"/>
</dbReference>
<gene>
    <name evidence="4" type="ORF">PGT21_022461</name>
    <name evidence="5" type="ORF">PGTUg99_023320</name>
</gene>
<dbReference type="GO" id="GO:0008270">
    <property type="term" value="F:zinc ion binding"/>
    <property type="evidence" value="ECO:0007669"/>
    <property type="project" value="UniProtKB-KW"/>
</dbReference>
<dbReference type="Proteomes" id="UP000324748">
    <property type="component" value="Unassembled WGS sequence"/>
</dbReference>
<comment type="caution">
    <text evidence="5">The sequence shown here is derived from an EMBL/GenBank/DDBJ whole genome shotgun (WGS) entry which is preliminary data.</text>
</comment>
<evidence type="ECO:0000313" key="7">
    <source>
        <dbReference type="Proteomes" id="UP000325313"/>
    </source>
</evidence>
<dbReference type="SUPFAM" id="SSF57850">
    <property type="entry name" value="RING/U-box"/>
    <property type="match status" value="1"/>
</dbReference>
<dbReference type="InterPro" id="IPR051826">
    <property type="entry name" value="E3_ubiquitin-ligase_domain"/>
</dbReference>
<dbReference type="OrthoDB" id="8062037at2759"/>
<evidence type="ECO:0000313" key="6">
    <source>
        <dbReference type="Proteomes" id="UP000324748"/>
    </source>
</evidence>
<evidence type="ECO:0000313" key="4">
    <source>
        <dbReference type="EMBL" id="KAA1084251.1"/>
    </source>
</evidence>
<dbReference type="SMART" id="SM00184">
    <property type="entry name" value="RING"/>
    <property type="match status" value="1"/>
</dbReference>
<sequence>MSHFCEERKKPDHNHTSRFLFWYQLAAVHCAGMEPSQEPAQIINIRQKAAVDDLQGCLPSLPSFSSTPLIESPTLLGSSGEAHSSQTADQHSNQQDPHERAITIADLKQKYSLNSPRTSISDAQTPSSDHQSISIIPPRSSNASQDPESDACSICKDEEVRGAMIKLNCPHQFHEQCIRAWLILPKTTCPECRTEVEPETASTIIGHLSRSEVVTSVDVAHLPDKWDP</sequence>
<dbReference type="Gene3D" id="3.30.40.10">
    <property type="entry name" value="Zinc/RING finger domain, C3HC4 (zinc finger)"/>
    <property type="match status" value="1"/>
</dbReference>
<proteinExistence type="predicted"/>
<feature type="compositionally biased region" description="Polar residues" evidence="2">
    <location>
        <begin position="115"/>
        <end position="146"/>
    </location>
</feature>
<dbReference type="InterPro" id="IPR001841">
    <property type="entry name" value="Znf_RING"/>
</dbReference>
<evidence type="ECO:0000313" key="5">
    <source>
        <dbReference type="EMBL" id="KAA1092363.1"/>
    </source>
</evidence>
<evidence type="ECO:0000256" key="1">
    <source>
        <dbReference type="PROSITE-ProRule" id="PRU00175"/>
    </source>
</evidence>
<evidence type="ECO:0000259" key="3">
    <source>
        <dbReference type="PROSITE" id="PS50089"/>
    </source>
</evidence>
<dbReference type="Pfam" id="PF13639">
    <property type="entry name" value="zf-RING_2"/>
    <property type="match status" value="1"/>
</dbReference>
<keyword evidence="6" id="KW-1185">Reference proteome</keyword>
<dbReference type="GO" id="GO:0006511">
    <property type="term" value="P:ubiquitin-dependent protein catabolic process"/>
    <property type="evidence" value="ECO:0007669"/>
    <property type="project" value="TreeGrafter"/>
</dbReference>
<organism evidence="5 7">
    <name type="scientific">Puccinia graminis f. sp. tritici</name>
    <dbReference type="NCBI Taxonomy" id="56615"/>
    <lineage>
        <taxon>Eukaryota</taxon>
        <taxon>Fungi</taxon>
        <taxon>Dikarya</taxon>
        <taxon>Basidiomycota</taxon>
        <taxon>Pucciniomycotina</taxon>
        <taxon>Pucciniomycetes</taxon>
        <taxon>Pucciniales</taxon>
        <taxon>Pucciniaceae</taxon>
        <taxon>Puccinia</taxon>
    </lineage>
</organism>
<dbReference type="PROSITE" id="PS50089">
    <property type="entry name" value="ZF_RING_2"/>
    <property type="match status" value="1"/>
</dbReference>
<keyword evidence="1" id="KW-0479">Metal-binding</keyword>
<dbReference type="EMBL" id="VSWC01000118">
    <property type="protein sequence ID" value="KAA1084251.1"/>
    <property type="molecule type" value="Genomic_DNA"/>
</dbReference>
<protein>
    <recommendedName>
        <fullName evidence="3">RING-type domain-containing protein</fullName>
    </recommendedName>
</protein>
<feature type="region of interest" description="Disordered" evidence="2">
    <location>
        <begin position="69"/>
        <end position="98"/>
    </location>
</feature>
<keyword evidence="1" id="KW-0862">Zinc</keyword>
<dbReference type="Proteomes" id="UP000325313">
    <property type="component" value="Unassembled WGS sequence"/>
</dbReference>
<evidence type="ECO:0000256" key="2">
    <source>
        <dbReference type="SAM" id="MobiDB-lite"/>
    </source>
</evidence>
<dbReference type="AlphaFoldDB" id="A0A5B0NTV5"/>
<name>A0A5B0NTV5_PUCGR</name>
<reference evidence="6 7" key="1">
    <citation type="submission" date="2019-05" db="EMBL/GenBank/DDBJ databases">
        <title>Emergence of the Ug99 lineage of the wheat stem rust pathogen through somatic hybridization.</title>
        <authorList>
            <person name="Li F."/>
            <person name="Upadhyaya N.M."/>
            <person name="Sperschneider J."/>
            <person name="Matny O."/>
            <person name="Nguyen-Phuc H."/>
            <person name="Mago R."/>
            <person name="Raley C."/>
            <person name="Miller M.E."/>
            <person name="Silverstein K.A.T."/>
            <person name="Henningsen E."/>
            <person name="Hirsch C.D."/>
            <person name="Visser B."/>
            <person name="Pretorius Z.A."/>
            <person name="Steffenson B.J."/>
            <person name="Schwessinger B."/>
            <person name="Dodds P.N."/>
            <person name="Figueroa M."/>
        </authorList>
    </citation>
    <scope>NUCLEOTIDE SEQUENCE [LARGE SCALE GENOMIC DNA]</scope>
    <source>
        <strain evidence="4">21-0</strain>
        <strain evidence="5 7">Ug99</strain>
    </source>
</reference>
<feature type="region of interest" description="Disordered" evidence="2">
    <location>
        <begin position="115"/>
        <end position="150"/>
    </location>
</feature>
<dbReference type="InterPro" id="IPR013083">
    <property type="entry name" value="Znf_RING/FYVE/PHD"/>
</dbReference>
<feature type="compositionally biased region" description="Polar residues" evidence="2">
    <location>
        <begin position="75"/>
        <end position="95"/>
    </location>
</feature>
<feature type="domain" description="RING-type" evidence="3">
    <location>
        <begin position="152"/>
        <end position="193"/>
    </location>
</feature>
<keyword evidence="1" id="KW-0863">Zinc-finger</keyword>
<accession>A0A5B0NTV5</accession>
<dbReference type="EMBL" id="VDEP01000376">
    <property type="protein sequence ID" value="KAA1092363.1"/>
    <property type="molecule type" value="Genomic_DNA"/>
</dbReference>
<dbReference type="PANTHER" id="PTHR22765">
    <property type="entry name" value="RING FINGER AND PROTEASE ASSOCIATED DOMAIN-CONTAINING"/>
    <property type="match status" value="1"/>
</dbReference>